<keyword evidence="5 6" id="KW-0443">Lipid metabolism</keyword>
<dbReference type="PROSITE" id="PS50004">
    <property type="entry name" value="C2"/>
    <property type="match status" value="1"/>
</dbReference>
<reference evidence="10" key="1">
    <citation type="submission" date="2019-06" db="EMBL/GenBank/DDBJ databases">
        <authorList>
            <consortium name="Wellcome Sanger Institute Data Sharing"/>
        </authorList>
    </citation>
    <scope>NUCLEOTIDE SEQUENCE [LARGE SCALE GENOMIC DNA]</scope>
</reference>
<dbReference type="PROSITE" id="PS51210">
    <property type="entry name" value="PLA2C"/>
    <property type="match status" value="1"/>
</dbReference>
<dbReference type="GO" id="GO:0046475">
    <property type="term" value="P:glycerophospholipid catabolic process"/>
    <property type="evidence" value="ECO:0007669"/>
    <property type="project" value="TreeGrafter"/>
</dbReference>
<dbReference type="PANTHER" id="PTHR10728">
    <property type="entry name" value="CYTOSOLIC PHOSPHOLIPASE A2"/>
    <property type="match status" value="1"/>
</dbReference>
<dbReference type="PANTHER" id="PTHR10728:SF32">
    <property type="entry name" value="CYTOSOLIC PHOSPHOLIPASE A2 BETA"/>
    <property type="match status" value="1"/>
</dbReference>
<evidence type="ECO:0000256" key="1">
    <source>
        <dbReference type="ARBA" id="ARBA00004496"/>
    </source>
</evidence>
<evidence type="ECO:0000313" key="11">
    <source>
        <dbReference type="Proteomes" id="UP000472263"/>
    </source>
</evidence>
<reference evidence="10" key="2">
    <citation type="submission" date="2025-08" db="UniProtKB">
        <authorList>
            <consortium name="Ensembl"/>
        </authorList>
    </citation>
    <scope>IDENTIFICATION</scope>
</reference>
<dbReference type="InterPro" id="IPR016035">
    <property type="entry name" value="Acyl_Trfase/lysoPLipase"/>
</dbReference>
<reference evidence="10" key="3">
    <citation type="submission" date="2025-09" db="UniProtKB">
        <authorList>
            <consortium name="Ensembl"/>
        </authorList>
    </citation>
    <scope>IDENTIFICATION</scope>
</reference>
<keyword evidence="6 7" id="KW-0442">Lipid degradation</keyword>
<feature type="domain" description="C2" evidence="8">
    <location>
        <begin position="1"/>
        <end position="104"/>
    </location>
</feature>
<dbReference type="SMART" id="SM00022">
    <property type="entry name" value="PLAc"/>
    <property type="match status" value="1"/>
</dbReference>
<dbReference type="GO" id="GO:0047498">
    <property type="term" value="F:calcium-dependent phospholipase A2 activity"/>
    <property type="evidence" value="ECO:0007669"/>
    <property type="project" value="TreeGrafter"/>
</dbReference>
<dbReference type="InParanoid" id="A0A668AS89"/>
<comment type="domain">
    <text evidence="7">The N-terminal C2 domain associates with lipid membranes upon calcium binding.</text>
</comment>
<evidence type="ECO:0000256" key="6">
    <source>
        <dbReference type="PROSITE-ProRule" id="PRU00555"/>
    </source>
</evidence>
<name>A0A668AS89_9TELE</name>
<dbReference type="SMART" id="SM00239">
    <property type="entry name" value="C2"/>
    <property type="match status" value="1"/>
</dbReference>
<evidence type="ECO:0000259" key="9">
    <source>
        <dbReference type="PROSITE" id="PS51210"/>
    </source>
</evidence>
<dbReference type="InterPro" id="IPR002642">
    <property type="entry name" value="LysoPLipase_cat_dom"/>
</dbReference>
<comment type="subcellular location">
    <subcellularLocation>
        <location evidence="1">Cytoplasm</location>
    </subcellularLocation>
</comment>
<dbReference type="GO" id="GO:0005509">
    <property type="term" value="F:calcium ion binding"/>
    <property type="evidence" value="ECO:0007669"/>
    <property type="project" value="TreeGrafter"/>
</dbReference>
<feature type="domain" description="PLA2c" evidence="9">
    <location>
        <begin position="103"/>
        <end position="626"/>
    </location>
</feature>
<keyword evidence="4 6" id="KW-0378">Hydrolase</keyword>
<evidence type="ECO:0000256" key="2">
    <source>
        <dbReference type="ARBA" id="ARBA00013278"/>
    </source>
</evidence>
<dbReference type="Gene3D" id="2.60.40.150">
    <property type="entry name" value="C2 domain"/>
    <property type="match status" value="1"/>
</dbReference>
<evidence type="ECO:0000256" key="3">
    <source>
        <dbReference type="ARBA" id="ARBA00022490"/>
    </source>
</evidence>
<evidence type="ECO:0000259" key="8">
    <source>
        <dbReference type="PROSITE" id="PS50004"/>
    </source>
</evidence>
<comment type="catalytic activity">
    <reaction evidence="7">
        <text>a 1,2-diacyl-sn-glycero-3-phosphocholine + H2O = a 1-acyl-sn-glycero-3-phosphocholine + a fatty acid + H(+)</text>
        <dbReference type="Rhea" id="RHEA:15801"/>
        <dbReference type="ChEBI" id="CHEBI:15377"/>
        <dbReference type="ChEBI" id="CHEBI:15378"/>
        <dbReference type="ChEBI" id="CHEBI:28868"/>
        <dbReference type="ChEBI" id="CHEBI:57643"/>
        <dbReference type="ChEBI" id="CHEBI:58168"/>
        <dbReference type="EC" id="3.1.1.4"/>
    </reaction>
</comment>
<dbReference type="Gene3D" id="3.40.1090.10">
    <property type="entry name" value="Cytosolic phospholipase A2 catalytic domain"/>
    <property type="match status" value="1"/>
</dbReference>
<accession>A0A668AS89</accession>
<evidence type="ECO:0000313" key="10">
    <source>
        <dbReference type="Ensembl" id="ENSMMDP00005054613.1"/>
    </source>
</evidence>
<dbReference type="Pfam" id="PF01735">
    <property type="entry name" value="PLA2_B"/>
    <property type="match status" value="1"/>
</dbReference>
<keyword evidence="7" id="KW-0106">Calcium</keyword>
<dbReference type="EC" id="3.1.1.4" evidence="2 7"/>
<dbReference type="SUPFAM" id="SSF52151">
    <property type="entry name" value="FabD/lysophospholipase-like"/>
    <property type="match status" value="1"/>
</dbReference>
<dbReference type="Proteomes" id="UP000472263">
    <property type="component" value="Chromosome 15"/>
</dbReference>
<organism evidence="10 11">
    <name type="scientific">Myripristis murdjan</name>
    <name type="common">pinecone soldierfish</name>
    <dbReference type="NCBI Taxonomy" id="586833"/>
    <lineage>
        <taxon>Eukaryota</taxon>
        <taxon>Metazoa</taxon>
        <taxon>Chordata</taxon>
        <taxon>Craniata</taxon>
        <taxon>Vertebrata</taxon>
        <taxon>Euteleostomi</taxon>
        <taxon>Actinopterygii</taxon>
        <taxon>Neopterygii</taxon>
        <taxon>Teleostei</taxon>
        <taxon>Neoteleostei</taxon>
        <taxon>Acanthomorphata</taxon>
        <taxon>Holocentriformes</taxon>
        <taxon>Holocentridae</taxon>
        <taxon>Myripristis</taxon>
    </lineage>
</organism>
<keyword evidence="3 7" id="KW-0963">Cytoplasm</keyword>
<evidence type="ECO:0000256" key="5">
    <source>
        <dbReference type="ARBA" id="ARBA00023098"/>
    </source>
</evidence>
<dbReference type="GO" id="GO:0005544">
    <property type="term" value="F:calcium-dependent phospholipid binding"/>
    <property type="evidence" value="ECO:0007669"/>
    <property type="project" value="TreeGrafter"/>
</dbReference>
<dbReference type="AlphaFoldDB" id="A0A668AS89"/>
<dbReference type="InterPro" id="IPR035892">
    <property type="entry name" value="C2_domain_sf"/>
</dbReference>
<dbReference type="InterPro" id="IPR000008">
    <property type="entry name" value="C2_dom"/>
</dbReference>
<sequence length="626" mass="70852">RKTLHSSTIPKIFVRLYPAGSESDCYVTLRLPTASTRTHRTKTVPNSNAPVWNETFSFKPQNHLKNILEIKVYDDDTITSDDLISTIMFDIGTLTPDEKETKVFIINPEVNMGSASLLASWKSLISHQLYFIYLSTNNWLNYLNGYGNISILFAQVPVIAVVGSGGGTRAMTGLFGSLRGLQQIGVLDAVTYITGVSGSTWAMSSLYQQANWSQQDIDTVISVMEERFTKSFMSSFSIEKLQYYQDELDERLREGHIVSFVDMWGLIIEHLLFGKVKNLSEGQNPFPIYTAVNMKDRLTGCEPEWCEFTPYEVGIPKYGAFVRAEDFGSQFFLGHMIKKLPEIRIPYLIGIWSSAFSVNLSQLWQFATGAKPSWIAWTGPDVIEVDNEPSTLDTYLINPITDVGKMVTDFFNSRPVVAQIHNFMSGLFLHWNYNEHCNFKAWKDTHPDAFPNRLTPADSTLNLVDSGHAINIGCVPILRPQREVDLIISLSYSWDPVLKRTAAYCEDHKIPFPSIDFAKLDSEPQQELYIFEDEENPSAPIVLHFPLVNVTYKQFKAPGVLRKGEEEIKSGGVDVKSSNSPYKTQNLTYTVEDFRALVDLTSYNVINNKESILKIIHRALERKTSQ</sequence>
<keyword evidence="11" id="KW-1185">Reference proteome</keyword>
<dbReference type="GeneTree" id="ENSGT01030000234606"/>
<dbReference type="Pfam" id="PF00168">
    <property type="entry name" value="C2"/>
    <property type="match status" value="1"/>
</dbReference>
<dbReference type="GO" id="GO:0005829">
    <property type="term" value="C:cytosol"/>
    <property type="evidence" value="ECO:0007669"/>
    <property type="project" value="TreeGrafter"/>
</dbReference>
<protein>
    <recommendedName>
        <fullName evidence="2 7">Phospholipase A2</fullName>
        <ecNumber evidence="2 7">3.1.1.4</ecNumber>
    </recommendedName>
</protein>
<dbReference type="SUPFAM" id="SSF49562">
    <property type="entry name" value="C2 domain (Calcium/lipid-binding domain, CaLB)"/>
    <property type="match status" value="1"/>
</dbReference>
<dbReference type="Ensembl" id="ENSMMDT00005055661.1">
    <property type="protein sequence ID" value="ENSMMDP00005054613.1"/>
    <property type="gene ID" value="ENSMMDG00005024480.1"/>
</dbReference>
<proteinExistence type="predicted"/>
<keyword evidence="7" id="KW-0479">Metal-binding</keyword>
<evidence type="ECO:0000256" key="7">
    <source>
        <dbReference type="RuleBase" id="RU362102"/>
    </source>
</evidence>
<evidence type="ECO:0000256" key="4">
    <source>
        <dbReference type="ARBA" id="ARBA00022801"/>
    </source>
</evidence>